<dbReference type="AlphaFoldDB" id="A0AAV6KJA8"/>
<feature type="domain" description="Protein kinase" evidence="9">
    <location>
        <begin position="44"/>
        <end position="317"/>
    </location>
</feature>
<dbReference type="Pfam" id="PF00069">
    <property type="entry name" value="Pkinase"/>
    <property type="match status" value="2"/>
</dbReference>
<evidence type="ECO:0000256" key="6">
    <source>
        <dbReference type="ARBA" id="ARBA00047951"/>
    </source>
</evidence>
<organism evidence="10 11">
    <name type="scientific">Rhododendron griersonianum</name>
    <dbReference type="NCBI Taxonomy" id="479676"/>
    <lineage>
        <taxon>Eukaryota</taxon>
        <taxon>Viridiplantae</taxon>
        <taxon>Streptophyta</taxon>
        <taxon>Embryophyta</taxon>
        <taxon>Tracheophyta</taxon>
        <taxon>Spermatophyta</taxon>
        <taxon>Magnoliopsida</taxon>
        <taxon>eudicotyledons</taxon>
        <taxon>Gunneridae</taxon>
        <taxon>Pentapetalae</taxon>
        <taxon>asterids</taxon>
        <taxon>Ericales</taxon>
        <taxon>Ericaceae</taxon>
        <taxon>Ericoideae</taxon>
        <taxon>Rhodoreae</taxon>
        <taxon>Rhododendron</taxon>
    </lineage>
</organism>
<dbReference type="InterPro" id="IPR017441">
    <property type="entry name" value="Protein_kinase_ATP_BS"/>
</dbReference>
<dbReference type="InterPro" id="IPR045274">
    <property type="entry name" value="WAK-like"/>
</dbReference>
<dbReference type="PANTHER" id="PTHR27005">
    <property type="entry name" value="WALL-ASSOCIATED RECEPTOR KINASE-LIKE 21"/>
    <property type="match status" value="1"/>
</dbReference>
<feature type="binding site" evidence="7">
    <location>
        <position position="73"/>
    </location>
    <ligand>
        <name>ATP</name>
        <dbReference type="ChEBI" id="CHEBI:30616"/>
    </ligand>
</feature>
<evidence type="ECO:0000256" key="5">
    <source>
        <dbReference type="ARBA" id="ARBA00047558"/>
    </source>
</evidence>
<dbReference type="InterPro" id="IPR000719">
    <property type="entry name" value="Prot_kinase_dom"/>
</dbReference>
<comment type="caution">
    <text evidence="10">The sequence shown here is derived from an EMBL/GenBank/DDBJ whole genome shotgun (WGS) entry which is preliminary data.</text>
</comment>
<evidence type="ECO:0000313" key="11">
    <source>
        <dbReference type="Proteomes" id="UP000823749"/>
    </source>
</evidence>
<dbReference type="Gene3D" id="3.30.200.20">
    <property type="entry name" value="Phosphorylase Kinase, domain 1"/>
    <property type="match status" value="1"/>
</dbReference>
<gene>
    <name evidence="10" type="ORF">RHGRI_010422</name>
</gene>
<evidence type="ECO:0000256" key="1">
    <source>
        <dbReference type="ARBA" id="ARBA00022679"/>
    </source>
</evidence>
<dbReference type="PROSITE" id="PS50011">
    <property type="entry name" value="PROTEIN_KINASE_DOM"/>
    <property type="match status" value="1"/>
</dbReference>
<sequence>MEKFFQQNGGLLMKQKISSIDGTSADQSTKFFTVEELKKATNNYAEDRILGQGAYGVVYKGILSDQRVVAIKKSKVMDVNQVQVEQFINELLILTQVNHRNVVKVLGCCFESKVPELVYEYISNGTLSQHIHKTFSWLTLDHRLRIAIETASALSYLHSAASIPIIHRDVKSANILLDVNYVAKIADFGASRLVPLDQTQVTTLVQGTLGYLDPEYLQSSQLTEKSDVYSFGMVLVELMTGKKPICLERSEAERNLAIYFIVSMKENRLSQILEPQVLREGTLEQLQAIAELVKRCLCLKSEERPTMKEVVTELERLRKYRKDPWDVNQQSLEESESLRREEARVDSHTEPLSLSTSTSEISAQYSFNCSMTFPINSSRDIKSANILLDSNYVAKIADFDASRLVPLDQTQVTKLVQGTLGYLDPEYLQSSQLTEKSDVYSFGVVLAELMTGKKPICLERFEEERNLATYFIVSMKENRLSQIWEPSLEWRGKGRQSNFKQLQSL</sequence>
<dbReference type="PROSITE" id="PS00108">
    <property type="entry name" value="PROTEIN_KINASE_ST"/>
    <property type="match status" value="1"/>
</dbReference>
<keyword evidence="2 7" id="KW-0547">Nucleotide-binding</keyword>
<keyword evidence="11" id="KW-1185">Reference proteome</keyword>
<feature type="compositionally biased region" description="Basic and acidic residues" evidence="8">
    <location>
        <begin position="336"/>
        <end position="349"/>
    </location>
</feature>
<protein>
    <recommendedName>
        <fullName evidence="9">Protein kinase domain-containing protein</fullName>
    </recommendedName>
</protein>
<dbReference type="EMBL" id="JACTNZ010000004">
    <property type="protein sequence ID" value="KAG5552333.1"/>
    <property type="molecule type" value="Genomic_DNA"/>
</dbReference>
<name>A0AAV6KJA8_9ERIC</name>
<evidence type="ECO:0000256" key="2">
    <source>
        <dbReference type="ARBA" id="ARBA00022741"/>
    </source>
</evidence>
<dbReference type="GO" id="GO:0005886">
    <property type="term" value="C:plasma membrane"/>
    <property type="evidence" value="ECO:0007669"/>
    <property type="project" value="TreeGrafter"/>
</dbReference>
<dbReference type="SUPFAM" id="SSF56112">
    <property type="entry name" value="Protein kinase-like (PK-like)"/>
    <property type="match status" value="2"/>
</dbReference>
<keyword evidence="4 7" id="KW-0067">ATP-binding</keyword>
<comment type="catalytic activity">
    <reaction evidence="5">
        <text>L-seryl-[protein] + ATP = O-phospho-L-seryl-[protein] + ADP + H(+)</text>
        <dbReference type="Rhea" id="RHEA:17989"/>
        <dbReference type="Rhea" id="RHEA-COMP:9863"/>
        <dbReference type="Rhea" id="RHEA-COMP:11604"/>
        <dbReference type="ChEBI" id="CHEBI:15378"/>
        <dbReference type="ChEBI" id="CHEBI:29999"/>
        <dbReference type="ChEBI" id="CHEBI:30616"/>
        <dbReference type="ChEBI" id="CHEBI:83421"/>
        <dbReference type="ChEBI" id="CHEBI:456216"/>
    </reaction>
</comment>
<dbReference type="FunFam" id="1.10.510.10:FF:000084">
    <property type="entry name" value="Wall-associated receptor kinase 2"/>
    <property type="match status" value="1"/>
</dbReference>
<accession>A0AAV6KJA8</accession>
<evidence type="ECO:0000256" key="4">
    <source>
        <dbReference type="ARBA" id="ARBA00022840"/>
    </source>
</evidence>
<keyword evidence="3" id="KW-0418">Kinase</keyword>
<dbReference type="Proteomes" id="UP000823749">
    <property type="component" value="Chromosome 4"/>
</dbReference>
<dbReference type="SMART" id="SM00220">
    <property type="entry name" value="S_TKc"/>
    <property type="match status" value="1"/>
</dbReference>
<dbReference type="Gene3D" id="1.10.510.10">
    <property type="entry name" value="Transferase(Phosphotransferase) domain 1"/>
    <property type="match status" value="2"/>
</dbReference>
<reference evidence="10" key="1">
    <citation type="submission" date="2020-08" db="EMBL/GenBank/DDBJ databases">
        <title>Plant Genome Project.</title>
        <authorList>
            <person name="Zhang R.-G."/>
        </authorList>
    </citation>
    <scope>NUCLEOTIDE SEQUENCE</scope>
    <source>
        <strain evidence="10">WSP0</strain>
        <tissue evidence="10">Leaf</tissue>
    </source>
</reference>
<evidence type="ECO:0000259" key="9">
    <source>
        <dbReference type="PROSITE" id="PS50011"/>
    </source>
</evidence>
<dbReference type="GO" id="GO:0007166">
    <property type="term" value="P:cell surface receptor signaling pathway"/>
    <property type="evidence" value="ECO:0007669"/>
    <property type="project" value="InterPro"/>
</dbReference>
<evidence type="ECO:0000313" key="10">
    <source>
        <dbReference type="EMBL" id="KAG5552333.1"/>
    </source>
</evidence>
<feature type="region of interest" description="Disordered" evidence="8">
    <location>
        <begin position="331"/>
        <end position="353"/>
    </location>
</feature>
<keyword evidence="1" id="KW-0808">Transferase</keyword>
<dbReference type="InterPro" id="IPR011009">
    <property type="entry name" value="Kinase-like_dom_sf"/>
</dbReference>
<comment type="catalytic activity">
    <reaction evidence="6">
        <text>L-threonyl-[protein] + ATP = O-phospho-L-threonyl-[protein] + ADP + H(+)</text>
        <dbReference type="Rhea" id="RHEA:46608"/>
        <dbReference type="Rhea" id="RHEA-COMP:11060"/>
        <dbReference type="Rhea" id="RHEA-COMP:11605"/>
        <dbReference type="ChEBI" id="CHEBI:15378"/>
        <dbReference type="ChEBI" id="CHEBI:30013"/>
        <dbReference type="ChEBI" id="CHEBI:30616"/>
        <dbReference type="ChEBI" id="CHEBI:61977"/>
        <dbReference type="ChEBI" id="CHEBI:456216"/>
    </reaction>
</comment>
<dbReference type="GO" id="GO:0005524">
    <property type="term" value="F:ATP binding"/>
    <property type="evidence" value="ECO:0007669"/>
    <property type="project" value="UniProtKB-UniRule"/>
</dbReference>
<dbReference type="GO" id="GO:0004674">
    <property type="term" value="F:protein serine/threonine kinase activity"/>
    <property type="evidence" value="ECO:0007669"/>
    <property type="project" value="TreeGrafter"/>
</dbReference>
<evidence type="ECO:0000256" key="8">
    <source>
        <dbReference type="SAM" id="MobiDB-lite"/>
    </source>
</evidence>
<dbReference type="PANTHER" id="PTHR27005:SF283">
    <property type="entry name" value="OS02G0633066 PROTEIN"/>
    <property type="match status" value="1"/>
</dbReference>
<proteinExistence type="predicted"/>
<evidence type="ECO:0000256" key="7">
    <source>
        <dbReference type="PROSITE-ProRule" id="PRU10141"/>
    </source>
</evidence>
<evidence type="ECO:0000256" key="3">
    <source>
        <dbReference type="ARBA" id="ARBA00022777"/>
    </source>
</evidence>
<dbReference type="InterPro" id="IPR008271">
    <property type="entry name" value="Ser/Thr_kinase_AS"/>
</dbReference>
<dbReference type="CDD" id="cd14066">
    <property type="entry name" value="STKc_IRAK"/>
    <property type="match status" value="1"/>
</dbReference>
<dbReference type="PROSITE" id="PS00107">
    <property type="entry name" value="PROTEIN_KINASE_ATP"/>
    <property type="match status" value="1"/>
</dbReference>